<dbReference type="EC" id="2.5.1.26" evidence="5 9"/>
<organism evidence="11 12">
    <name type="scientific">Aedes albopictus</name>
    <name type="common">Asian tiger mosquito</name>
    <name type="synonym">Stegomyia albopicta</name>
    <dbReference type="NCBI Taxonomy" id="7160"/>
    <lineage>
        <taxon>Eukaryota</taxon>
        <taxon>Metazoa</taxon>
        <taxon>Ecdysozoa</taxon>
        <taxon>Arthropoda</taxon>
        <taxon>Hexapoda</taxon>
        <taxon>Insecta</taxon>
        <taxon>Pterygota</taxon>
        <taxon>Neoptera</taxon>
        <taxon>Endopterygota</taxon>
        <taxon>Diptera</taxon>
        <taxon>Nematocera</taxon>
        <taxon>Culicoidea</taxon>
        <taxon>Culicidae</taxon>
        <taxon>Culicinae</taxon>
        <taxon>Aedini</taxon>
        <taxon>Aedes</taxon>
        <taxon>Stegomyia</taxon>
    </lineage>
</organism>
<dbReference type="Gene3D" id="1.10.45.10">
    <property type="entry name" value="Vanillyl-alcohol Oxidase, Chain A, domain 4"/>
    <property type="match status" value="1"/>
</dbReference>
<evidence type="ECO:0000256" key="8">
    <source>
        <dbReference type="ARBA" id="ARBA00023140"/>
    </source>
</evidence>
<dbReference type="InterPro" id="IPR016171">
    <property type="entry name" value="Vanillyl_alc_oxidase_C-sub2"/>
</dbReference>
<dbReference type="GeneID" id="109416372"/>
<evidence type="ECO:0000256" key="7">
    <source>
        <dbReference type="ARBA" id="ARBA00022827"/>
    </source>
</evidence>
<evidence type="ECO:0000256" key="3">
    <source>
        <dbReference type="ARBA" id="ARBA00008000"/>
    </source>
</evidence>
<keyword evidence="8 9" id="KW-0576">Peroxisome</keyword>
<dbReference type="Gene3D" id="3.30.70.3450">
    <property type="match status" value="1"/>
</dbReference>
<keyword evidence="6 9" id="KW-0285">Flavoprotein</keyword>
<keyword evidence="7 9" id="KW-0274">FAD</keyword>
<reference evidence="12" key="1">
    <citation type="journal article" date="2015" name="Proc. Natl. Acad. Sci. U.S.A.">
        <title>Genome sequence of the Asian Tiger mosquito, Aedes albopictus, reveals insights into its biology, genetics, and evolution.</title>
        <authorList>
            <person name="Chen X.G."/>
            <person name="Jiang X."/>
            <person name="Gu J."/>
            <person name="Xu M."/>
            <person name="Wu Y."/>
            <person name="Deng Y."/>
            <person name="Zhang C."/>
            <person name="Bonizzoni M."/>
            <person name="Dermauw W."/>
            <person name="Vontas J."/>
            <person name="Armbruster P."/>
            <person name="Huang X."/>
            <person name="Yang Y."/>
            <person name="Zhang H."/>
            <person name="He W."/>
            <person name="Peng H."/>
            <person name="Liu Y."/>
            <person name="Wu K."/>
            <person name="Chen J."/>
            <person name="Lirakis M."/>
            <person name="Topalis P."/>
            <person name="Van Leeuwen T."/>
            <person name="Hall A.B."/>
            <person name="Jiang X."/>
            <person name="Thorpe C."/>
            <person name="Mueller R.L."/>
            <person name="Sun C."/>
            <person name="Waterhouse R.M."/>
            <person name="Yan G."/>
            <person name="Tu Z.J."/>
            <person name="Fang X."/>
            <person name="James A.A."/>
        </authorList>
    </citation>
    <scope>NUCLEOTIDE SEQUENCE [LARGE SCALE GENOMIC DNA]</scope>
    <source>
        <strain evidence="12">Foshan</strain>
    </source>
</reference>
<evidence type="ECO:0000256" key="1">
    <source>
        <dbReference type="ARBA" id="ARBA00004275"/>
    </source>
</evidence>
<dbReference type="InterPro" id="IPR016169">
    <property type="entry name" value="FAD-bd_PCMH_sub2"/>
</dbReference>
<dbReference type="Pfam" id="PF01565">
    <property type="entry name" value="FAD_binding_4"/>
    <property type="match status" value="1"/>
</dbReference>
<keyword evidence="9" id="KW-0443">Lipid metabolism</keyword>
<dbReference type="PANTHER" id="PTHR46568">
    <property type="entry name" value="ALKYLDIHYDROXYACETONEPHOSPHATE SYNTHASE, PEROXISOMAL"/>
    <property type="match status" value="1"/>
</dbReference>
<evidence type="ECO:0000256" key="9">
    <source>
        <dbReference type="RuleBase" id="RU363113"/>
    </source>
</evidence>
<comment type="subcellular location">
    <subcellularLocation>
        <location evidence="1 9">Peroxisome</location>
    </subcellularLocation>
</comment>
<keyword evidence="9" id="KW-0808">Transferase</keyword>
<dbReference type="SUPFAM" id="SSF55103">
    <property type="entry name" value="FAD-linked oxidases, C-terminal domain"/>
    <property type="match status" value="1"/>
</dbReference>
<dbReference type="Gene3D" id="3.30.300.330">
    <property type="match status" value="1"/>
</dbReference>
<dbReference type="PROSITE" id="PS51387">
    <property type="entry name" value="FAD_PCMH"/>
    <property type="match status" value="1"/>
</dbReference>
<dbReference type="InterPro" id="IPR016166">
    <property type="entry name" value="FAD-bd_PCMH"/>
</dbReference>
<evidence type="ECO:0000313" key="12">
    <source>
        <dbReference type="Proteomes" id="UP000069940"/>
    </source>
</evidence>
<dbReference type="Pfam" id="PF02913">
    <property type="entry name" value="FAD-oxidase_C"/>
    <property type="match status" value="1"/>
</dbReference>
<evidence type="ECO:0000256" key="5">
    <source>
        <dbReference type="ARBA" id="ARBA00012385"/>
    </source>
</evidence>
<comment type="similarity">
    <text evidence="3 9">Belongs to the FAD-binding oxidoreductase/transferase type 4 family.</text>
</comment>
<evidence type="ECO:0000256" key="2">
    <source>
        <dbReference type="ARBA" id="ARBA00004670"/>
    </source>
</evidence>
<comment type="function">
    <text evidence="9">Catalyzes the exchange of an acyl for a long-chain alkyl group and the formation of the ether bond in the biosynthesis of ether phospholipids.</text>
</comment>
<evidence type="ECO:0000259" key="10">
    <source>
        <dbReference type="PROSITE" id="PS51387"/>
    </source>
</evidence>
<dbReference type="InterPro" id="IPR036318">
    <property type="entry name" value="FAD-bd_PCMH-like_sf"/>
</dbReference>
<comment type="cofactor">
    <cofactor evidence="9">
        <name>FAD</name>
        <dbReference type="ChEBI" id="CHEBI:57692"/>
    </cofactor>
</comment>
<dbReference type="RefSeq" id="XP_019545957.3">
    <property type="nucleotide sequence ID" value="XM_019690412.3"/>
</dbReference>
<sequence>MIQYSIALQVIEMNSAVPGSPESVVSSIPKCRQDLMRWDGWGYKDSRFEYDGKNCYFSGSRYPIGKGARLNRFRDWVIDYFDVDTSKRLAAVEEPRVFPDPVRCVEFVDGLMELGVEFSEDGMDRLMRCHGQTLEDVGLLKNQKFERLPDLVVWPRCHEHVVKVVALAGEYDVALMPVGGNSAVSGATTTPNVRERTVAVVDMTQMNRLLWLNKENLTACFEVGIVGQDLEQTLKKQGLTLGHEPDSVEFSTLGGWISTRASGMKKNSYGNIEDLIIRIKMVTGIGVLEKQFTAPRVSCGPDFDHVIFGSEGTLGIITEAVVRLRPVAPVSRCGSLVFPNFEIGVSFLREVARKRLQPASIRLLDNLQFQIGQYLQPDGPWHTALVNGIKKQYLTTFLGFKLDQIAAVTLVFEGDQKRVESHEKLIYSIAGKYGALNAGSKNGEKGYVMTFVVAYIRDFGWDFNIMADSFETSISWDRCLSLCQNVQSCVTKECERHGIRRLMISYRVTQTYDDGCCVYFYMALKHPDDRVNSVEVFKAIEDRARDEILASGGTLSHHHGVGKLRSKWYSASVSQVGVSVLKAIKRELDPKNIFAAGNLVAGGAISKL</sequence>
<protein>
    <recommendedName>
        <fullName evidence="5 9">Alkylglycerone-phosphate synthase</fullName>
        <shortName evidence="9">Alkyl-DHAP synthase</shortName>
        <ecNumber evidence="5 9">2.5.1.26</ecNumber>
    </recommendedName>
</protein>
<dbReference type="PANTHER" id="PTHR46568:SF1">
    <property type="entry name" value="ALKYLDIHYDROXYACETONEPHOSPHATE SYNTHASE, PEROXISOMAL"/>
    <property type="match status" value="1"/>
</dbReference>
<name>A0ABM1YIA4_AEDAL</name>
<dbReference type="InterPro" id="IPR016164">
    <property type="entry name" value="FAD-linked_Oxase-like_C"/>
</dbReference>
<dbReference type="InterPro" id="IPR025650">
    <property type="entry name" value="Alkyl-DHAP_Synthase"/>
</dbReference>
<keyword evidence="9" id="KW-0444">Lipid biosynthesis</keyword>
<dbReference type="EnsemblMetazoa" id="AALFPA23_009407.R12939">
    <property type="protein sequence ID" value="AALFPA23_009407.P12939"/>
    <property type="gene ID" value="AALFPA23_009407"/>
</dbReference>
<feature type="domain" description="FAD-binding PCMH-type" evidence="10">
    <location>
        <begin position="145"/>
        <end position="327"/>
    </location>
</feature>
<evidence type="ECO:0000256" key="4">
    <source>
        <dbReference type="ARBA" id="ARBA00011738"/>
    </source>
</evidence>
<dbReference type="InterPro" id="IPR006094">
    <property type="entry name" value="Oxid_FAD_bind_N"/>
</dbReference>
<dbReference type="InterPro" id="IPR004113">
    <property type="entry name" value="FAD-bd_oxidored_4_C"/>
</dbReference>
<comment type="subunit">
    <text evidence="4 9">Homodimer.</text>
</comment>
<dbReference type="Gene3D" id="3.30.465.10">
    <property type="match status" value="1"/>
</dbReference>
<proteinExistence type="inferred from homology"/>
<dbReference type="SUPFAM" id="SSF56176">
    <property type="entry name" value="FAD-binding/transporter-associated domain-like"/>
    <property type="match status" value="1"/>
</dbReference>
<evidence type="ECO:0000313" key="11">
    <source>
        <dbReference type="EnsemblMetazoa" id="AALFPA23_009407.P12939"/>
    </source>
</evidence>
<keyword evidence="12" id="KW-1185">Reference proteome</keyword>
<comment type="pathway">
    <text evidence="2 9">Glycerolipid metabolism; ether lipid biosynthesis.</text>
</comment>
<accession>A0ABM1YIA4</accession>
<reference evidence="11" key="2">
    <citation type="submission" date="2025-05" db="UniProtKB">
        <authorList>
            <consortium name="EnsemblMetazoa"/>
        </authorList>
    </citation>
    <scope>IDENTIFICATION</scope>
    <source>
        <strain evidence="11">Foshan</strain>
    </source>
</reference>
<dbReference type="Proteomes" id="UP000069940">
    <property type="component" value="Unassembled WGS sequence"/>
</dbReference>
<evidence type="ECO:0000256" key="6">
    <source>
        <dbReference type="ARBA" id="ARBA00022630"/>
    </source>
</evidence>
<comment type="catalytic activity">
    <reaction evidence="9">
        <text>a long chain fatty alcohol + a 1-acylglycerone 3-phosphate = a 1-O-alkylglycerone 3-phosphate + a long-chain fatty acid + H(+)</text>
        <dbReference type="Rhea" id="RHEA:36171"/>
        <dbReference type="ChEBI" id="CHEBI:15378"/>
        <dbReference type="ChEBI" id="CHEBI:17135"/>
        <dbReference type="ChEBI" id="CHEBI:57534"/>
        <dbReference type="ChEBI" id="CHEBI:57560"/>
        <dbReference type="ChEBI" id="CHEBI:73315"/>
        <dbReference type="EC" id="2.5.1.26"/>
    </reaction>
</comment>